<gene>
    <name evidence="1" type="ORF">NLI96_g11704</name>
</gene>
<dbReference type="InterPro" id="IPR036047">
    <property type="entry name" value="F-box-like_dom_sf"/>
</dbReference>
<name>A0AAD5UW65_9APHY</name>
<proteinExistence type="predicted"/>
<dbReference type="Proteomes" id="UP001212997">
    <property type="component" value="Unassembled WGS sequence"/>
</dbReference>
<comment type="caution">
    <text evidence="1">The sequence shown here is derived from an EMBL/GenBank/DDBJ whole genome shotgun (WGS) entry which is preliminary data.</text>
</comment>
<keyword evidence="2" id="KW-1185">Reference proteome</keyword>
<organism evidence="1 2">
    <name type="scientific">Meripilus lineatus</name>
    <dbReference type="NCBI Taxonomy" id="2056292"/>
    <lineage>
        <taxon>Eukaryota</taxon>
        <taxon>Fungi</taxon>
        <taxon>Dikarya</taxon>
        <taxon>Basidiomycota</taxon>
        <taxon>Agaricomycotina</taxon>
        <taxon>Agaricomycetes</taxon>
        <taxon>Polyporales</taxon>
        <taxon>Meripilaceae</taxon>
        <taxon>Meripilus</taxon>
    </lineage>
</organism>
<reference evidence="1" key="1">
    <citation type="submission" date="2022-07" db="EMBL/GenBank/DDBJ databases">
        <title>Genome Sequence of Physisporinus lineatus.</title>
        <authorList>
            <person name="Buettner E."/>
        </authorList>
    </citation>
    <scope>NUCLEOTIDE SEQUENCE</scope>
    <source>
        <strain evidence="1">VT162</strain>
    </source>
</reference>
<evidence type="ECO:0008006" key="3">
    <source>
        <dbReference type="Google" id="ProtNLM"/>
    </source>
</evidence>
<accession>A0AAD5UW65</accession>
<protein>
    <recommendedName>
        <fullName evidence="3">F-box domain-containing protein</fullName>
    </recommendedName>
</protein>
<sequence>MDDTQRNPKRIKTGLPIDPSPPDFVFLFPLEIQEMIIYSLYPNDGEWADTATLKSCALVCRNWRRVVPKVLYTNVQVFGRKNYKLLEMNLKKDPSIGRHMHTLCIHDVTPAKRASLGALHTLPRMTHLQIKKLFIFGALIPSPVDIRKSTVTFPDRKSYPQHCHFLIPFQYTLLADLPRFTSLQHLHLYQIRMKSLDGLRKILGSLPNLNSAHFRDVWWGDPDADFRPLHNATSWQLSQFSLRNCRSWNGLFVGNGDGETNGDRNDGWGDKWESEQDWGLRHGEKFEWHEEDGPNGCGDISFLSVWDILTKSHQGFLRCSVDAFDISLDDEAAPSFLCFHFESTTSFTPQSDNTLERIVGIRIFSDGSRINTKSSENMESILCEFQELRRLKLDNCSFERDERDESVPFAKLGRALECRGVPTSEGPPIILRGGQYWMGFDEWESINLAPELSWIKSDKLGMHFKHLSCFRVRSQIADSRFLIVFSLVGLMVELLSRSLWKEAERIRTFGQENLLFHVPSTTLINNGPDRKGDVEEFDSTKVENLLGTIASPKAVSSFHDPICIFHVMETLTAAASSCRELGDREMAIKFWVQIVDVCAQRAQTLFRLPPDADNAPSKYSPCIANAIRNLALHSPQKLTPLSTPGPSRTRLWDAWAELARQDATYTPCLEDVLENQLPYLFRYGKDPFRSSLVTSHSYESTDTIIHYENATVDVWRGLAESDPMVYTPHLAKALKDMVCYKLDERFIEFDTAQFMIRWCNLMDVWRWFAKHELTYKQSFADALDLAASKCLQMQQHDKALRFRREAVGVWRELAQRDNTSCGPQCLENSLHRLTLDLSRFQGDIGGITSRYEAIAIWRELTARNPSAYSQLGTRCQRVPKHDCAKT</sequence>
<evidence type="ECO:0000313" key="1">
    <source>
        <dbReference type="EMBL" id="KAJ3475642.1"/>
    </source>
</evidence>
<dbReference type="SUPFAM" id="SSF81383">
    <property type="entry name" value="F-box domain"/>
    <property type="match status" value="1"/>
</dbReference>
<evidence type="ECO:0000313" key="2">
    <source>
        <dbReference type="Proteomes" id="UP001212997"/>
    </source>
</evidence>
<dbReference type="AlphaFoldDB" id="A0AAD5UW65"/>
<dbReference type="EMBL" id="JANAWD010000823">
    <property type="protein sequence ID" value="KAJ3475642.1"/>
    <property type="molecule type" value="Genomic_DNA"/>
</dbReference>